<comment type="subcellular location">
    <subcellularLocation>
        <location evidence="2">Cell membrane</location>
    </subcellularLocation>
    <subcellularLocation>
        <location evidence="1">Membrane</location>
        <topology evidence="1">Single-pass membrane protein</topology>
    </subcellularLocation>
</comment>
<evidence type="ECO:0000256" key="7">
    <source>
        <dbReference type="ARBA" id="ARBA00022692"/>
    </source>
</evidence>
<evidence type="ECO:0000259" key="16">
    <source>
        <dbReference type="Pfam" id="PF03717"/>
    </source>
</evidence>
<dbReference type="Gene3D" id="3.40.710.10">
    <property type="entry name" value="DD-peptidase/beta-lactamase superfamily"/>
    <property type="match status" value="1"/>
</dbReference>
<evidence type="ECO:0000256" key="14">
    <source>
        <dbReference type="SAM" id="Phobius"/>
    </source>
</evidence>
<comment type="caution">
    <text evidence="17">The sequence shown here is derived from an EMBL/GenBank/DDBJ whole genome shotgun (WGS) entry which is preliminary data.</text>
</comment>
<sequence>MATAGFNDSELLDLQRRLVILRVGLLLVVGLLALRLWHLQIREGPYYRDLSENNRTRSVVLEPARGLIFDRNGLLLANNVPSFALYVTLEDVKDRAALVGQLASLLSLDPELIQKKLSIGKGGKLQPRKIKDRLTLREATLIESHRLDLPGVMIQVESQRNYPAGDVAAHLLGYVGEVSADQLEKPDFADLHQGSIVGQYGVEKWFDRQVRGRAGQKSVEVDALGHEKRAIVSDKPVAGDDLYLTIDARLQKIAEDLLGEESGAIVALDPTNGDILAMASRPGFDPNVLSKELTNKQWVEIVQNERRPLNNRATQGQYPPGSTFKVIMAAAALESNTVTPSTMVRCNGGYQFGNRLFRDWKQGGHGSVDLNEALIHSCDVYFYTVGQRMGIDTIAEYAKQFGLGQETGVELPSERVGIVPSTAWKQKARNQPWYPGETISAAIGQGYVTVTPLQMASVIGTVANDGVSVKPRLVQAVMNRATGERAEFPPAVRGKVAVKPATIALIKEALADVVTKGTATRAKSSLVTIGGKTGTAQTAALRTGPEKDIPKKFRDHAWFVAFAPVEAPRIAVAVLAEHMGHGGSAAAPLAKDVIEAYVKAYPEVLHGVPSNGRAKSTAPAVGTRPNL</sequence>
<evidence type="ECO:0000256" key="8">
    <source>
        <dbReference type="ARBA" id="ARBA00022801"/>
    </source>
</evidence>
<reference evidence="17 18" key="1">
    <citation type="submission" date="2021-02" db="EMBL/GenBank/DDBJ databases">
        <authorList>
            <person name="Han P."/>
        </authorList>
    </citation>
    <scope>NUCLEOTIDE SEQUENCE [LARGE SCALE GENOMIC DNA]</scope>
    <source>
        <strain evidence="17">Candidatus Nitrospira sp. ZN2</strain>
    </source>
</reference>
<dbReference type="InterPro" id="IPR005311">
    <property type="entry name" value="PBP_dimer"/>
</dbReference>
<keyword evidence="11 14" id="KW-1133">Transmembrane helix</keyword>
<keyword evidence="18" id="KW-1185">Reference proteome</keyword>
<feature type="domain" description="Penicillin-binding protein transpeptidase" evidence="15">
    <location>
        <begin position="263"/>
        <end position="595"/>
    </location>
</feature>
<keyword evidence="9" id="KW-0133">Cell shape</keyword>
<keyword evidence="4" id="KW-0997">Cell inner membrane</keyword>
<evidence type="ECO:0000313" key="17">
    <source>
        <dbReference type="EMBL" id="CAE6692544.1"/>
    </source>
</evidence>
<keyword evidence="6" id="KW-0645">Protease</keyword>
<dbReference type="InterPro" id="IPR017790">
    <property type="entry name" value="Penicillin-binding_protein_2"/>
</dbReference>
<evidence type="ECO:0000256" key="1">
    <source>
        <dbReference type="ARBA" id="ARBA00004167"/>
    </source>
</evidence>
<dbReference type="Proteomes" id="UP000675880">
    <property type="component" value="Unassembled WGS sequence"/>
</dbReference>
<dbReference type="RefSeq" id="WP_213040200.1">
    <property type="nucleotide sequence ID" value="NZ_CAJNBJ010000001.1"/>
</dbReference>
<evidence type="ECO:0000256" key="11">
    <source>
        <dbReference type="ARBA" id="ARBA00022989"/>
    </source>
</evidence>
<keyword evidence="3" id="KW-1003">Cell membrane</keyword>
<dbReference type="Pfam" id="PF03717">
    <property type="entry name" value="PBP_dimer"/>
    <property type="match status" value="1"/>
</dbReference>
<dbReference type="Gene3D" id="3.30.1390.30">
    <property type="entry name" value="Penicillin-binding protein 2a, domain 3"/>
    <property type="match status" value="1"/>
</dbReference>
<evidence type="ECO:0000256" key="9">
    <source>
        <dbReference type="ARBA" id="ARBA00022960"/>
    </source>
</evidence>
<evidence type="ECO:0000259" key="15">
    <source>
        <dbReference type="Pfam" id="PF00905"/>
    </source>
</evidence>
<dbReference type="NCBIfam" id="TIGR03423">
    <property type="entry name" value="pbp2_mrdA"/>
    <property type="match status" value="1"/>
</dbReference>
<dbReference type="InterPro" id="IPR012338">
    <property type="entry name" value="Beta-lactam/transpept-like"/>
</dbReference>
<keyword evidence="8" id="KW-0378">Hydrolase</keyword>
<gene>
    <name evidence="17" type="primary">mrdA</name>
    <name evidence="17" type="ORF">NSPZN2_10292</name>
</gene>
<evidence type="ECO:0000256" key="10">
    <source>
        <dbReference type="ARBA" id="ARBA00022984"/>
    </source>
</evidence>
<organism evidence="17 18">
    <name type="scientific">Nitrospira defluvii</name>
    <dbReference type="NCBI Taxonomy" id="330214"/>
    <lineage>
        <taxon>Bacteria</taxon>
        <taxon>Pseudomonadati</taxon>
        <taxon>Nitrospirota</taxon>
        <taxon>Nitrospiria</taxon>
        <taxon>Nitrospirales</taxon>
        <taxon>Nitrospiraceae</taxon>
        <taxon>Nitrospira</taxon>
    </lineage>
</organism>
<evidence type="ECO:0000256" key="12">
    <source>
        <dbReference type="ARBA" id="ARBA00023136"/>
    </source>
</evidence>
<feature type="transmembrane region" description="Helical" evidence="14">
    <location>
        <begin position="20"/>
        <end position="38"/>
    </location>
</feature>
<evidence type="ECO:0000313" key="18">
    <source>
        <dbReference type="Proteomes" id="UP000675880"/>
    </source>
</evidence>
<name>A0ABN7KGT7_9BACT</name>
<dbReference type="Gene3D" id="3.90.1310.10">
    <property type="entry name" value="Penicillin-binding protein 2a (Domain 2)"/>
    <property type="match status" value="1"/>
</dbReference>
<dbReference type="SUPFAM" id="SSF56601">
    <property type="entry name" value="beta-lactamase/transpeptidase-like"/>
    <property type="match status" value="1"/>
</dbReference>
<evidence type="ECO:0000256" key="13">
    <source>
        <dbReference type="ARBA" id="ARBA00023316"/>
    </source>
</evidence>
<dbReference type="Pfam" id="PF00905">
    <property type="entry name" value="Transpeptidase"/>
    <property type="match status" value="1"/>
</dbReference>
<evidence type="ECO:0000256" key="4">
    <source>
        <dbReference type="ARBA" id="ARBA00022519"/>
    </source>
</evidence>
<dbReference type="InterPro" id="IPR001460">
    <property type="entry name" value="PCN-bd_Tpept"/>
</dbReference>
<keyword evidence="12 14" id="KW-0472">Membrane</keyword>
<proteinExistence type="predicted"/>
<keyword evidence="13" id="KW-0961">Cell wall biogenesis/degradation</keyword>
<dbReference type="InterPro" id="IPR036138">
    <property type="entry name" value="PBP_dimer_sf"/>
</dbReference>
<evidence type="ECO:0000256" key="2">
    <source>
        <dbReference type="ARBA" id="ARBA00004236"/>
    </source>
</evidence>
<evidence type="ECO:0000256" key="3">
    <source>
        <dbReference type="ARBA" id="ARBA00022475"/>
    </source>
</evidence>
<dbReference type="PANTHER" id="PTHR30627">
    <property type="entry name" value="PEPTIDOGLYCAN D,D-TRANSPEPTIDASE"/>
    <property type="match status" value="1"/>
</dbReference>
<accession>A0ABN7KGT7</accession>
<keyword evidence="5" id="KW-0121">Carboxypeptidase</keyword>
<dbReference type="InterPro" id="IPR050515">
    <property type="entry name" value="Beta-lactam/transpept"/>
</dbReference>
<protein>
    <submittedName>
        <fullName evidence="17">Penicillin-binding protein 2</fullName>
    </submittedName>
</protein>
<evidence type="ECO:0000256" key="5">
    <source>
        <dbReference type="ARBA" id="ARBA00022645"/>
    </source>
</evidence>
<keyword evidence="7 14" id="KW-0812">Transmembrane</keyword>
<dbReference type="PANTHER" id="PTHR30627:SF2">
    <property type="entry name" value="PEPTIDOGLYCAN D,D-TRANSPEPTIDASE MRDA"/>
    <property type="match status" value="1"/>
</dbReference>
<dbReference type="EMBL" id="CAJNBJ010000001">
    <property type="protein sequence ID" value="CAE6692544.1"/>
    <property type="molecule type" value="Genomic_DNA"/>
</dbReference>
<evidence type="ECO:0000256" key="6">
    <source>
        <dbReference type="ARBA" id="ARBA00022670"/>
    </source>
</evidence>
<dbReference type="SUPFAM" id="SSF56519">
    <property type="entry name" value="Penicillin binding protein dimerisation domain"/>
    <property type="match status" value="1"/>
</dbReference>
<keyword evidence="10" id="KW-0573">Peptidoglycan synthesis</keyword>
<feature type="domain" description="Penicillin-binding protein dimerisation" evidence="16">
    <location>
        <begin position="62"/>
        <end position="229"/>
    </location>
</feature>